<keyword evidence="2" id="KW-1185">Reference proteome</keyword>
<reference evidence="1" key="1">
    <citation type="submission" date="2022-06" db="EMBL/GenBank/DDBJ databases">
        <title>Phylogenomic reconstructions and comparative analyses of Kickxellomycotina fungi.</title>
        <authorList>
            <person name="Reynolds N.K."/>
            <person name="Stajich J.E."/>
            <person name="Barry K."/>
            <person name="Grigoriev I.V."/>
            <person name="Crous P."/>
            <person name="Smith M.E."/>
        </authorList>
    </citation>
    <scope>NUCLEOTIDE SEQUENCE</scope>
    <source>
        <strain evidence="1">RSA 2271</strain>
    </source>
</reference>
<evidence type="ECO:0000313" key="1">
    <source>
        <dbReference type="EMBL" id="KAJ1673236.1"/>
    </source>
</evidence>
<dbReference type="Proteomes" id="UP001145114">
    <property type="component" value="Unassembled WGS sequence"/>
</dbReference>
<accession>A0ACC1HAC1</accession>
<comment type="caution">
    <text evidence="1">The sequence shown here is derived from an EMBL/GenBank/DDBJ whole genome shotgun (WGS) entry which is preliminary data.</text>
</comment>
<evidence type="ECO:0000313" key="2">
    <source>
        <dbReference type="Proteomes" id="UP001145114"/>
    </source>
</evidence>
<protein>
    <submittedName>
        <fullName evidence="1">Uncharacterized protein</fullName>
    </submittedName>
</protein>
<feature type="non-terminal residue" evidence="1">
    <location>
        <position position="223"/>
    </location>
</feature>
<organism evidence="1 2">
    <name type="scientific">Spiromyces aspiralis</name>
    <dbReference type="NCBI Taxonomy" id="68401"/>
    <lineage>
        <taxon>Eukaryota</taxon>
        <taxon>Fungi</taxon>
        <taxon>Fungi incertae sedis</taxon>
        <taxon>Zoopagomycota</taxon>
        <taxon>Kickxellomycotina</taxon>
        <taxon>Kickxellomycetes</taxon>
        <taxon>Kickxellales</taxon>
        <taxon>Kickxellaceae</taxon>
        <taxon>Spiromyces</taxon>
    </lineage>
</organism>
<gene>
    <name evidence="1" type="ORF">EV182_005636</name>
</gene>
<name>A0ACC1HAC1_9FUNG</name>
<dbReference type="EMBL" id="JAMZIH010007210">
    <property type="protein sequence ID" value="KAJ1673236.1"/>
    <property type="molecule type" value="Genomic_DNA"/>
</dbReference>
<proteinExistence type="predicted"/>
<sequence>MDIVSDLEVFERTPSLLVLIPVLLNIKGNIEANMSTRLSTLANMGELSQHNKRRKQLLVANMGLLLLQALVISFIVTASSVLLSLISFTGEGEAAGGGKRLLLDWGMGTLLTIASGVTCAFLGSGLIGLVICLIVVLGSTFGINPDNIATPIASGFGDMTSLFMLMASSVLWLKLSSAIIQYMVIGGLAFIGVSLYRFARMNTHVESLIFQGYLPLLYAAITS</sequence>